<accession>A0A194X400</accession>
<dbReference type="AlphaFoldDB" id="A0A194X400"/>
<keyword evidence="1" id="KW-0732">Signal</keyword>
<dbReference type="Proteomes" id="UP000070700">
    <property type="component" value="Unassembled WGS sequence"/>
</dbReference>
<dbReference type="OrthoDB" id="2588159at2759"/>
<name>A0A194X400_MOLSC</name>
<dbReference type="KEGG" id="psco:LY89DRAFT_735957"/>
<dbReference type="EMBL" id="KQ947419">
    <property type="protein sequence ID" value="KUJ14896.1"/>
    <property type="molecule type" value="Genomic_DNA"/>
</dbReference>
<reference evidence="2 3" key="1">
    <citation type="submission" date="2015-10" db="EMBL/GenBank/DDBJ databases">
        <title>Full genome of DAOMC 229536 Phialocephala scopiformis, a fungal endophyte of spruce producing the potent anti-insectan compound rugulosin.</title>
        <authorList>
            <consortium name="DOE Joint Genome Institute"/>
            <person name="Walker A.K."/>
            <person name="Frasz S.L."/>
            <person name="Seifert K.A."/>
            <person name="Miller J.D."/>
            <person name="Mondo S.J."/>
            <person name="Labutti K."/>
            <person name="Lipzen A."/>
            <person name="Dockter R."/>
            <person name="Kennedy M."/>
            <person name="Grigoriev I.V."/>
            <person name="Spatafora J.W."/>
        </authorList>
    </citation>
    <scope>NUCLEOTIDE SEQUENCE [LARGE SCALE GENOMIC DNA]</scope>
    <source>
        <strain evidence="2 3">CBS 120377</strain>
    </source>
</reference>
<dbReference type="PANTHER" id="PTHR36848:SF2">
    <property type="entry name" value="SECRETED PROTEIN"/>
    <property type="match status" value="1"/>
</dbReference>
<dbReference type="SUPFAM" id="SSF49785">
    <property type="entry name" value="Galactose-binding domain-like"/>
    <property type="match status" value="1"/>
</dbReference>
<feature type="chain" id="PRO_5008267879" description="Secreted protein" evidence="1">
    <location>
        <begin position="20"/>
        <end position="1011"/>
    </location>
</feature>
<dbReference type="Gene3D" id="2.60.120.260">
    <property type="entry name" value="Galactose-binding domain-like"/>
    <property type="match status" value="1"/>
</dbReference>
<dbReference type="InterPro" id="IPR008979">
    <property type="entry name" value="Galactose-bd-like_sf"/>
</dbReference>
<dbReference type="GeneID" id="28829793"/>
<evidence type="ECO:0008006" key="4">
    <source>
        <dbReference type="Google" id="ProtNLM"/>
    </source>
</evidence>
<sequence>MSASLLYSISFLLFSPVLSANFTGSILQAFAAPGSQYRPKFRYWLPDASIPSDLLRRDIASVSSVGAGGFEFLPFYLYGDVVGAATPPNDWSTYGFGTPAFRDLFQVALEAAKDNGILFDFAVGASQGQGVPSTPATLGLAMELRYGHDTIVGGEAFNGEIPKAADFWYLSGFMGDLEPFGEDKLVAVLAGEIRSRDLVNITIAAGAYSEFPILETVLQESTVIDLTSEVVNGFLRWTPPENGSSYALIAFYERYTNQRSCIGGVNPTDFVGNGSWTVDHFSAAGSRRITDFLDQHLIYDEVKDLLGDVGEYSWEDSMEQQAALFWTSGFLQKFEAARGYSAIPYLPLFFNVSNQWGQELPAYNETWVYGQYDQDGKSVHLGDYQTTLNEGYQEYLQHFNEWASSIGIKHSCQPGYNLPLNMLADVPITDVPELESLGFNDDIDLYRQFVGPAHLEQRNIISSDVGAVKSGSYFQTVPALLNLFKNSFAAGVNMMVIHGFSYKGEYPGTTWPGYTAFYYIYTEQWNEKQPAWRHLKDSLDYTARCQMILQTGIPRVDLALYLFQDPWLAKDAYLSDNLNALGYTYEYLTSDNLLSPVAYVESGILAPDGPAYKALIFSNQTQISSHAAEKLHSFASKGLPILFIGSLPTNGIGTDGNSSFIFKSLTSLLSTYFQVQILNDSSLLPAYLQTLMLNPRISSRKAVPGVYTQWRLVTSADLNMVFILNRGPDQLVTFDFEGFGGSTPYVLDAWTGNITSLITYNVTNTCISATLDLKANQTAIIAFHNSSDQPTHVIATTGDISRFSVNEGTGIIALASGPGIVSLSNGQTVAIDVQPIPSINIGNWSLVLLSYHPSVNTSSTANDVSTIEVGTLDILKPWTEIPGLQHISGVGIYTSSFNFSYSPSEVAAVISFGSVSNTIRAWVNDQLLPPIDLADSRADMTQYLVHGLNTIRVEVSSTLFNAVKARMNTSTTAYVPLTQTNAAFYEDIDYVPFGLLEPVKVSMMTRVQLPS</sequence>
<dbReference type="Pfam" id="PF17132">
    <property type="entry name" value="Glyco_hydro_106"/>
    <property type="match status" value="1"/>
</dbReference>
<dbReference type="RefSeq" id="XP_018069251.1">
    <property type="nucleotide sequence ID" value="XM_018220067.1"/>
</dbReference>
<dbReference type="PANTHER" id="PTHR36848">
    <property type="entry name" value="DNA-BINDING PROTEIN (PUTATIVE SECRETED PROTEIN)-RELATED"/>
    <property type="match status" value="1"/>
</dbReference>
<evidence type="ECO:0000313" key="3">
    <source>
        <dbReference type="Proteomes" id="UP000070700"/>
    </source>
</evidence>
<organism evidence="2 3">
    <name type="scientific">Mollisia scopiformis</name>
    <name type="common">Conifer needle endophyte fungus</name>
    <name type="synonym">Phialocephala scopiformis</name>
    <dbReference type="NCBI Taxonomy" id="149040"/>
    <lineage>
        <taxon>Eukaryota</taxon>
        <taxon>Fungi</taxon>
        <taxon>Dikarya</taxon>
        <taxon>Ascomycota</taxon>
        <taxon>Pezizomycotina</taxon>
        <taxon>Leotiomycetes</taxon>
        <taxon>Helotiales</taxon>
        <taxon>Mollisiaceae</taxon>
        <taxon>Mollisia</taxon>
    </lineage>
</organism>
<keyword evidence="3" id="KW-1185">Reference proteome</keyword>
<protein>
    <recommendedName>
        <fullName evidence="4">Secreted protein</fullName>
    </recommendedName>
</protein>
<proteinExistence type="predicted"/>
<feature type="signal peptide" evidence="1">
    <location>
        <begin position="1"/>
        <end position="19"/>
    </location>
</feature>
<dbReference type="InParanoid" id="A0A194X400"/>
<evidence type="ECO:0000313" key="2">
    <source>
        <dbReference type="EMBL" id="KUJ14896.1"/>
    </source>
</evidence>
<gene>
    <name evidence="2" type="ORF">LY89DRAFT_735957</name>
</gene>
<evidence type="ECO:0000256" key="1">
    <source>
        <dbReference type="SAM" id="SignalP"/>
    </source>
</evidence>
<dbReference type="InterPro" id="IPR053161">
    <property type="entry name" value="Ulvan_degrading_GH"/>
</dbReference>